<name>A0A381PX08_9ZZZZ</name>
<gene>
    <name evidence="1" type="ORF">METZ01_LOCUS23962</name>
</gene>
<organism evidence="1">
    <name type="scientific">marine metagenome</name>
    <dbReference type="NCBI Taxonomy" id="408172"/>
    <lineage>
        <taxon>unclassified sequences</taxon>
        <taxon>metagenomes</taxon>
        <taxon>ecological metagenomes</taxon>
    </lineage>
</organism>
<proteinExistence type="predicted"/>
<dbReference type="AlphaFoldDB" id="A0A381PX08"/>
<protein>
    <submittedName>
        <fullName evidence="1">Uncharacterized protein</fullName>
    </submittedName>
</protein>
<dbReference type="EMBL" id="UINC01001111">
    <property type="protein sequence ID" value="SUZ71108.1"/>
    <property type="molecule type" value="Genomic_DNA"/>
</dbReference>
<sequence>MLLEVIADVTSVDGQEAFLESLVYAAFVFARGRCVEKFLVLLRPVGNEIELIIFGVPF</sequence>
<accession>A0A381PX08</accession>
<reference evidence="1" key="1">
    <citation type="submission" date="2018-05" db="EMBL/GenBank/DDBJ databases">
        <authorList>
            <person name="Lanie J.A."/>
            <person name="Ng W.-L."/>
            <person name="Kazmierczak K.M."/>
            <person name="Andrzejewski T.M."/>
            <person name="Davidsen T.M."/>
            <person name="Wayne K.J."/>
            <person name="Tettelin H."/>
            <person name="Glass J.I."/>
            <person name="Rusch D."/>
            <person name="Podicherti R."/>
            <person name="Tsui H.-C.T."/>
            <person name="Winkler M.E."/>
        </authorList>
    </citation>
    <scope>NUCLEOTIDE SEQUENCE</scope>
</reference>
<evidence type="ECO:0000313" key="1">
    <source>
        <dbReference type="EMBL" id="SUZ71108.1"/>
    </source>
</evidence>